<dbReference type="VEuPathDB" id="TriTrypDB:TcCLB.509965.170"/>
<evidence type="ECO:0000313" key="3">
    <source>
        <dbReference type="EMBL" id="PWU91697.1"/>
    </source>
</evidence>
<dbReference type="EMBL" id="PRFA01000042">
    <property type="protein sequence ID" value="PWU91697.1"/>
    <property type="molecule type" value="Genomic_DNA"/>
</dbReference>
<feature type="signal peptide" evidence="2">
    <location>
        <begin position="1"/>
        <end position="27"/>
    </location>
</feature>
<dbReference type="VEuPathDB" id="TriTrypDB:TcYC6_0096070"/>
<feature type="chain" id="PRO_5030058661" description="Transmembrane protein 231" evidence="2">
    <location>
        <begin position="28"/>
        <end position="305"/>
    </location>
</feature>
<proteinExistence type="predicted"/>
<dbReference type="VEuPathDB" id="TriTrypDB:TCSYLVIO_003169"/>
<organism evidence="3 4">
    <name type="scientific">Trypanosoma cruzi</name>
    <dbReference type="NCBI Taxonomy" id="5693"/>
    <lineage>
        <taxon>Eukaryota</taxon>
        <taxon>Discoba</taxon>
        <taxon>Euglenozoa</taxon>
        <taxon>Kinetoplastea</taxon>
        <taxon>Metakinetoplastina</taxon>
        <taxon>Trypanosomatida</taxon>
        <taxon>Trypanosomatidae</taxon>
        <taxon>Trypanosoma</taxon>
        <taxon>Schizotrypanum</taxon>
    </lineage>
</organism>
<dbReference type="VEuPathDB" id="TriTrypDB:ECC02_000239"/>
<dbReference type="VEuPathDB" id="TriTrypDB:TCDM_01490"/>
<dbReference type="VEuPathDB" id="TriTrypDB:TcG_00373"/>
<keyword evidence="2" id="KW-0732">Signal</keyword>
<dbReference type="AlphaFoldDB" id="A0A2V2V564"/>
<sequence>MGHGRCTAVVLLYCAVVSVFLASLVLAGDDGLSTASNMPLFEQVIVQPFTVSVISGRYGVFNATLALRASPIFPEHVHGELIPIGEQRRESAEQLSLEHFNYPRPMEGEMPTPGMVEAHPSLLRIDVQLRFSGSTSGTVTAWALPAVVGALERGLSEVEETDAAPTAQASFLFVSESKSMSPSTLSDVPSMARTATGIVALEGGQSGSFTFRFFSEHEFSLNLQLRTEHNTTDRSWVYGYVPPDNKLLLRPDRSQKAWWQNRGIWVFAITTFIMRAVMAYFETRRAANLRRKRTAAAAVEKKKIK</sequence>
<dbReference type="OrthoDB" id="272671at2759"/>
<dbReference type="VEuPathDB" id="TriTrypDB:BCY84_00924"/>
<evidence type="ECO:0000313" key="4">
    <source>
        <dbReference type="Proteomes" id="UP000246121"/>
    </source>
</evidence>
<dbReference type="Proteomes" id="UP000246121">
    <property type="component" value="Unassembled WGS sequence"/>
</dbReference>
<comment type="caution">
    <text evidence="3">The sequence shown here is derived from an EMBL/GenBank/DDBJ whole genome shotgun (WGS) entry which is preliminary data.</text>
</comment>
<keyword evidence="1" id="KW-1133">Transmembrane helix</keyword>
<gene>
    <name evidence="3" type="ORF">C4B63_42g84</name>
</gene>
<dbReference type="VEuPathDB" id="TriTrypDB:TcCL_NonESM00636"/>
<reference evidence="3 4" key="1">
    <citation type="journal article" date="2018" name="Microb. Genom.">
        <title>Expanding an expanded genome: long-read sequencing of Trypanosoma cruzi.</title>
        <authorList>
            <person name="Berna L."/>
            <person name="Rodriguez M."/>
            <person name="Chiribao M.L."/>
            <person name="Parodi-Talice A."/>
            <person name="Pita S."/>
            <person name="Rijo G."/>
            <person name="Alvarez-Valin F."/>
            <person name="Robello C."/>
        </authorList>
    </citation>
    <scope>NUCLEOTIDE SEQUENCE [LARGE SCALE GENOMIC DNA]</scope>
    <source>
        <strain evidence="3 4">Dm28c</strain>
    </source>
</reference>
<accession>A0A2V2V564</accession>
<keyword evidence="1" id="KW-0812">Transmembrane</keyword>
<protein>
    <recommendedName>
        <fullName evidence="5">Transmembrane protein 231</fullName>
    </recommendedName>
</protein>
<evidence type="ECO:0000256" key="1">
    <source>
        <dbReference type="SAM" id="Phobius"/>
    </source>
</evidence>
<evidence type="ECO:0008006" key="5">
    <source>
        <dbReference type="Google" id="ProtNLM"/>
    </source>
</evidence>
<evidence type="ECO:0000256" key="2">
    <source>
        <dbReference type="SAM" id="SignalP"/>
    </source>
</evidence>
<dbReference type="VEuPathDB" id="TriTrypDB:C3747_89g166"/>
<name>A0A2V2V564_TRYCR</name>
<keyword evidence="1" id="KW-0472">Membrane</keyword>
<feature type="transmembrane region" description="Helical" evidence="1">
    <location>
        <begin position="263"/>
        <end position="281"/>
    </location>
</feature>
<dbReference type="VEuPathDB" id="TriTrypDB:TcBrA4_0029930"/>
<dbReference type="VEuPathDB" id="TriTrypDB:Tc_MARK_1878"/>
<dbReference type="VEuPathDB" id="TriTrypDB:TcCLB.509055.20"/>
<dbReference type="VEuPathDB" id="TriTrypDB:C4B63_42g84"/>